<proteinExistence type="predicted"/>
<reference evidence="4" key="1">
    <citation type="journal article" date="2023" name="Proc. Natl. Acad. Sci. U.S.A.">
        <title>Genomic and structural basis for evolution of tropane alkaloid biosynthesis.</title>
        <authorList>
            <person name="Wanga Y.-J."/>
            <person name="Taina T."/>
            <person name="Yua J.-Y."/>
            <person name="Lia J."/>
            <person name="Xua B."/>
            <person name="Chenc J."/>
            <person name="D'Auriad J.C."/>
            <person name="Huanga J.-P."/>
            <person name="Huanga S.-X."/>
        </authorList>
    </citation>
    <scope>NUCLEOTIDE SEQUENCE [LARGE SCALE GENOMIC DNA]</scope>
    <source>
        <strain evidence="4">cv. KIB-2019</strain>
    </source>
</reference>
<sequence>MELPSHCHQLDLEFCPPYDFECDLCKKPSYKGWLYHCSSCEFDAHISCAITHKGTDIENHCESVFQSRSSDQLKRKTETDNKCHEFMELLSIYMRGPDLASISQECFQDQLEHPAQQTPSYQFSDGCFSIDLAKSQLLNDEQIGSQMKKEANNHTVEIPGAKEKQNVAYITLPKVVNLASSNGIGSEVWMGLGREMEKAYQTKDSHKERLRSSCCPDILKSLFCLKK</sequence>
<dbReference type="Proteomes" id="UP001152561">
    <property type="component" value="Unassembled WGS sequence"/>
</dbReference>
<evidence type="ECO:0000256" key="1">
    <source>
        <dbReference type="ARBA" id="ARBA00022737"/>
    </source>
</evidence>
<evidence type="ECO:0000313" key="3">
    <source>
        <dbReference type="EMBL" id="KAJ8528560.1"/>
    </source>
</evidence>
<feature type="domain" description="DC1" evidence="2">
    <location>
        <begin position="4"/>
        <end position="49"/>
    </location>
</feature>
<protein>
    <recommendedName>
        <fullName evidence="2">DC1 domain-containing protein</fullName>
    </recommendedName>
</protein>
<keyword evidence="4" id="KW-1185">Reference proteome</keyword>
<dbReference type="InterPro" id="IPR004146">
    <property type="entry name" value="DC1"/>
</dbReference>
<dbReference type="SUPFAM" id="SSF57889">
    <property type="entry name" value="Cysteine-rich domain"/>
    <property type="match status" value="1"/>
</dbReference>
<dbReference type="AlphaFoldDB" id="A0A9Q1L591"/>
<evidence type="ECO:0000313" key="4">
    <source>
        <dbReference type="Proteomes" id="UP001152561"/>
    </source>
</evidence>
<dbReference type="OrthoDB" id="1483207at2759"/>
<accession>A0A9Q1L591</accession>
<comment type="caution">
    <text evidence="3">The sequence shown here is derived from an EMBL/GenBank/DDBJ whole genome shotgun (WGS) entry which is preliminary data.</text>
</comment>
<gene>
    <name evidence="3" type="ORF">K7X08_037225</name>
</gene>
<dbReference type="InterPro" id="IPR046349">
    <property type="entry name" value="C1-like_sf"/>
</dbReference>
<dbReference type="EMBL" id="JAJAGQ010000023">
    <property type="protein sequence ID" value="KAJ8528560.1"/>
    <property type="molecule type" value="Genomic_DNA"/>
</dbReference>
<dbReference type="Pfam" id="PF03107">
    <property type="entry name" value="C1_2"/>
    <property type="match status" value="1"/>
</dbReference>
<name>A0A9Q1L591_9SOLA</name>
<organism evidence="3 4">
    <name type="scientific">Anisodus acutangulus</name>
    <dbReference type="NCBI Taxonomy" id="402998"/>
    <lineage>
        <taxon>Eukaryota</taxon>
        <taxon>Viridiplantae</taxon>
        <taxon>Streptophyta</taxon>
        <taxon>Embryophyta</taxon>
        <taxon>Tracheophyta</taxon>
        <taxon>Spermatophyta</taxon>
        <taxon>Magnoliopsida</taxon>
        <taxon>eudicotyledons</taxon>
        <taxon>Gunneridae</taxon>
        <taxon>Pentapetalae</taxon>
        <taxon>asterids</taxon>
        <taxon>lamiids</taxon>
        <taxon>Solanales</taxon>
        <taxon>Solanaceae</taxon>
        <taxon>Solanoideae</taxon>
        <taxon>Hyoscyameae</taxon>
        <taxon>Anisodus</taxon>
    </lineage>
</organism>
<keyword evidence="1" id="KW-0677">Repeat</keyword>
<evidence type="ECO:0000259" key="2">
    <source>
        <dbReference type="Pfam" id="PF03107"/>
    </source>
</evidence>